<organism evidence="2 3">
    <name type="scientific">Hanseniaspora uvarum</name>
    <name type="common">Yeast</name>
    <name type="synonym">Kloeckera apiculata</name>
    <dbReference type="NCBI Taxonomy" id="29833"/>
    <lineage>
        <taxon>Eukaryota</taxon>
        <taxon>Fungi</taxon>
        <taxon>Dikarya</taxon>
        <taxon>Ascomycota</taxon>
        <taxon>Saccharomycotina</taxon>
        <taxon>Saccharomycetes</taxon>
        <taxon>Saccharomycodales</taxon>
        <taxon>Saccharomycodaceae</taxon>
        <taxon>Hanseniaspora</taxon>
    </lineage>
</organism>
<dbReference type="VEuPathDB" id="FungiDB:AWRI3580_g3615"/>
<accession>A0A1E5RAR9</accession>
<keyword evidence="3" id="KW-1185">Reference proteome</keyword>
<dbReference type="Pfam" id="PF10281">
    <property type="entry name" value="Ish1"/>
    <property type="match status" value="1"/>
</dbReference>
<dbReference type="Proteomes" id="UP000095358">
    <property type="component" value="Unassembled WGS sequence"/>
</dbReference>
<dbReference type="STRING" id="29833.A0A1E5RAR9"/>
<gene>
    <name evidence="2" type="ORF">AWRI3580_g3615</name>
</gene>
<name>A0A1E5RAR9_HANUV</name>
<dbReference type="SUPFAM" id="SSF58113">
    <property type="entry name" value="Apolipoprotein A-I"/>
    <property type="match status" value="1"/>
</dbReference>
<feature type="chain" id="PRO_5009184672" evidence="1">
    <location>
        <begin position="25"/>
        <end position="591"/>
    </location>
</feature>
<dbReference type="OrthoDB" id="2527403at2759"/>
<evidence type="ECO:0000313" key="3">
    <source>
        <dbReference type="Proteomes" id="UP000095358"/>
    </source>
</evidence>
<reference evidence="3" key="1">
    <citation type="journal article" date="2016" name="Genome Announc.">
        <title>Genome sequences of three species of Hanseniaspora isolated from spontaneous wine fermentations.</title>
        <authorList>
            <person name="Sternes P.R."/>
            <person name="Lee D."/>
            <person name="Kutyna D.R."/>
            <person name="Borneman A.R."/>
        </authorList>
    </citation>
    <scope>NUCLEOTIDE SEQUENCE [LARGE SCALE GENOMIC DNA]</scope>
    <source>
        <strain evidence="3">AWRI3580</strain>
    </source>
</reference>
<evidence type="ECO:0000313" key="2">
    <source>
        <dbReference type="EMBL" id="OEJ83623.1"/>
    </source>
</evidence>
<evidence type="ECO:0000256" key="1">
    <source>
        <dbReference type="SAM" id="SignalP"/>
    </source>
</evidence>
<sequence>MIFSKNKLLISILLLLNTSLTVLGKDSHTILDALNNDVIVVDDTDESSLFSKFTDTDWSEFLNDHGITKLTKEKSKSLKDYCSSKWHELISDENYENSPDYLSSWFNSIKDSDLVHDTKEKIKDAKLTKDIKDKVGSFKQSSDDISSWLFDSWDVESLRNFLKKNNIYLSQDLSTTHDKDKLVKVCKENFKYLSNRVKASGYYLSNGYLDSWSDNDLTTWLDKYKIKHQKKASSDDLKKLVKENLYKVSGTLKKTKSDLLKNLDVDSWSGDLLNKSKNKDAKIQSLLDNLSKPDLVKWLKSHNIDFDEKFNFNSDKDLAKFIKDNNYIDYLSNDISDYLAEKKSEFEKHGDSLLKKSSKQISSQLDNLKSKSEDNFEDLKDWSIENLEILQKDLSSKYNIASKKTYETKDEILKNIEKIKKDNEDTFNDYYDQVVSSLTKQTGHISSFFNDWSLDNLKKWAGDSASTINDNKNELVEKSKDKFDQLYSSNKKEAHNKAKDLKNFWDETLDSWSTEDLKEYLVNLKKKKIINDDESSFSKLDRQQLYEKCKENTLWFITAGHYTPPSTKDRLLQKLQNQVNFVRSKIPYLNN</sequence>
<dbReference type="AlphaFoldDB" id="A0A1E5RAR9"/>
<protein>
    <submittedName>
        <fullName evidence="2">Meiotic sister chromatid recombination protein 1</fullName>
    </submittedName>
</protein>
<feature type="signal peptide" evidence="1">
    <location>
        <begin position="1"/>
        <end position="24"/>
    </location>
</feature>
<dbReference type="EMBL" id="LPNN01000008">
    <property type="protein sequence ID" value="OEJ83623.1"/>
    <property type="molecule type" value="Genomic_DNA"/>
</dbReference>
<proteinExistence type="predicted"/>
<keyword evidence="1" id="KW-0732">Signal</keyword>
<dbReference type="InterPro" id="IPR018803">
    <property type="entry name" value="Ish1/Msc1-like"/>
</dbReference>
<comment type="caution">
    <text evidence="2">The sequence shown here is derived from an EMBL/GenBank/DDBJ whole genome shotgun (WGS) entry which is preliminary data.</text>
</comment>